<comment type="subcellular location">
    <subcellularLocation>
        <location evidence="1">Endomembrane system</location>
        <topology evidence="1">Multi-pass membrane protein</topology>
    </subcellularLocation>
</comment>
<dbReference type="EMBL" id="JABFTP020000083">
    <property type="protein sequence ID" value="KAL3275858.1"/>
    <property type="molecule type" value="Genomic_DNA"/>
</dbReference>
<gene>
    <name evidence="11" type="ORF">HHI36_020599</name>
</gene>
<comment type="similarity">
    <text evidence="2">Belongs to the G-protein coupled receptor 2 family. Mth subfamily.</text>
</comment>
<keyword evidence="3" id="KW-0812">Transmembrane</keyword>
<evidence type="ECO:0000256" key="8">
    <source>
        <dbReference type="ARBA" id="ARBA00023224"/>
    </source>
</evidence>
<keyword evidence="8" id="KW-0807">Transducer</keyword>
<dbReference type="GO" id="GO:0012505">
    <property type="term" value="C:endomembrane system"/>
    <property type="evidence" value="ECO:0007669"/>
    <property type="project" value="UniProtKB-SubCell"/>
</dbReference>
<feature type="domain" description="Methuselah N-terminal" evidence="10">
    <location>
        <begin position="222"/>
        <end position="336"/>
    </location>
</feature>
<keyword evidence="5" id="KW-1133">Transmembrane helix</keyword>
<dbReference type="GO" id="GO:0004930">
    <property type="term" value="F:G protein-coupled receptor activity"/>
    <property type="evidence" value="ECO:0007669"/>
    <property type="project" value="UniProtKB-KW"/>
</dbReference>
<reference evidence="11 12" key="1">
    <citation type="journal article" date="2021" name="BMC Biol.">
        <title>Horizontally acquired antibacterial genes associated with adaptive radiation of ladybird beetles.</title>
        <authorList>
            <person name="Li H.S."/>
            <person name="Tang X.F."/>
            <person name="Huang Y.H."/>
            <person name="Xu Z.Y."/>
            <person name="Chen M.L."/>
            <person name="Du X.Y."/>
            <person name="Qiu B.Y."/>
            <person name="Chen P.T."/>
            <person name="Zhang W."/>
            <person name="Slipinski A."/>
            <person name="Escalona H.E."/>
            <person name="Waterhouse R.M."/>
            <person name="Zwick A."/>
            <person name="Pang H."/>
        </authorList>
    </citation>
    <scope>NUCLEOTIDE SEQUENCE [LARGE SCALE GENOMIC DNA]</scope>
    <source>
        <strain evidence="11">SYSU2018</strain>
    </source>
</reference>
<evidence type="ECO:0000256" key="6">
    <source>
        <dbReference type="ARBA" id="ARBA00023040"/>
    </source>
</evidence>
<evidence type="ECO:0000256" key="2">
    <source>
        <dbReference type="ARBA" id="ARBA00008979"/>
    </source>
</evidence>
<evidence type="ECO:0000256" key="5">
    <source>
        <dbReference type="ARBA" id="ARBA00022989"/>
    </source>
</evidence>
<keyword evidence="12" id="KW-1185">Reference proteome</keyword>
<dbReference type="InterPro" id="IPR051384">
    <property type="entry name" value="Mth_GPCR"/>
</dbReference>
<evidence type="ECO:0000256" key="9">
    <source>
        <dbReference type="SAM" id="SignalP"/>
    </source>
</evidence>
<keyword evidence="6" id="KW-0297">G-protein coupled receptor</keyword>
<dbReference type="Proteomes" id="UP001516400">
    <property type="component" value="Unassembled WGS sequence"/>
</dbReference>
<comment type="caution">
    <text evidence="11">The sequence shown here is derived from an EMBL/GenBank/DDBJ whole genome shotgun (WGS) entry which is preliminary data.</text>
</comment>
<evidence type="ECO:0000259" key="10">
    <source>
        <dbReference type="Pfam" id="PF06652"/>
    </source>
</evidence>
<proteinExistence type="inferred from homology"/>
<name>A0ABD2NB64_9CUCU</name>
<evidence type="ECO:0000256" key="7">
    <source>
        <dbReference type="ARBA" id="ARBA00023170"/>
    </source>
</evidence>
<keyword evidence="7" id="KW-0675">Receptor</keyword>
<keyword evidence="4 9" id="KW-0732">Signal</keyword>
<dbReference type="AlphaFoldDB" id="A0ABD2NB64"/>
<dbReference type="Pfam" id="PF06652">
    <property type="entry name" value="Methuselah_N"/>
    <property type="match status" value="1"/>
</dbReference>
<keyword evidence="5" id="KW-0472">Membrane</keyword>
<evidence type="ECO:0000256" key="4">
    <source>
        <dbReference type="ARBA" id="ARBA00022729"/>
    </source>
</evidence>
<accession>A0ABD2NB64</accession>
<dbReference type="PANTHER" id="PTHR47154">
    <property type="entry name" value="G-PROTEIN COUPLED RECEPTOR MTH-RELATED"/>
    <property type="match status" value="1"/>
</dbReference>
<dbReference type="PANTHER" id="PTHR47154:SF2">
    <property type="entry name" value="G-PROTEIN COUPLED RECEPTOR MTH-RELATED"/>
    <property type="match status" value="1"/>
</dbReference>
<sequence>MFKSIVILVFLSVVLGKNVKIFHTNDDYSICGSERCVRKCCPENLIYFQKKCINHTTIDFPLTIFDGEKERPPSDITFHLIHDKHCEVGYNVRLVPNFFPEDKFYVQADGKLFLPFLEEFVPFNLYCMENIKLKANDTTVEFSVLRCDDTIVLGDPAEKVYSQVNVMKGLILVLLSFVSKIVSNSPCLKSLSVNITNGVKNDDYITKDGFIYNSSNYYYENDLIYGCPCNFKKCIRKCCGVDEIMINRTCTKSDIEVKIPIHRNTDFIYHLDMRNETYKKLDYFYIHEMCKKGARLSPELYPDTDNFYIQEDGKFFAPDAEIGGMLDVGNYCVDVFYDEEIDRKFAAIFCYVDVDTEQTIQNHVYSAGEFCD</sequence>
<dbReference type="Gene3D" id="2.170.180.11">
    <property type="entry name" value="Methuselah ectodomain, domain 2"/>
    <property type="match status" value="2"/>
</dbReference>
<evidence type="ECO:0000256" key="3">
    <source>
        <dbReference type="ARBA" id="ARBA00022692"/>
    </source>
</evidence>
<evidence type="ECO:0000313" key="11">
    <source>
        <dbReference type="EMBL" id="KAL3275858.1"/>
    </source>
</evidence>
<evidence type="ECO:0000256" key="1">
    <source>
        <dbReference type="ARBA" id="ARBA00004127"/>
    </source>
</evidence>
<feature type="chain" id="PRO_5044890102" description="Methuselah N-terminal domain-containing protein" evidence="9">
    <location>
        <begin position="17"/>
        <end position="372"/>
    </location>
</feature>
<protein>
    <recommendedName>
        <fullName evidence="10">Methuselah N-terminal domain-containing protein</fullName>
    </recommendedName>
</protein>
<dbReference type="InterPro" id="IPR036272">
    <property type="entry name" value="Methuselah_N_sf"/>
</dbReference>
<dbReference type="InterPro" id="IPR010596">
    <property type="entry name" value="Methuselah_N_dom"/>
</dbReference>
<feature type="signal peptide" evidence="9">
    <location>
        <begin position="1"/>
        <end position="16"/>
    </location>
</feature>
<evidence type="ECO:0000313" key="12">
    <source>
        <dbReference type="Proteomes" id="UP001516400"/>
    </source>
</evidence>
<organism evidence="11 12">
    <name type="scientific">Cryptolaemus montrouzieri</name>
    <dbReference type="NCBI Taxonomy" id="559131"/>
    <lineage>
        <taxon>Eukaryota</taxon>
        <taxon>Metazoa</taxon>
        <taxon>Ecdysozoa</taxon>
        <taxon>Arthropoda</taxon>
        <taxon>Hexapoda</taxon>
        <taxon>Insecta</taxon>
        <taxon>Pterygota</taxon>
        <taxon>Neoptera</taxon>
        <taxon>Endopterygota</taxon>
        <taxon>Coleoptera</taxon>
        <taxon>Polyphaga</taxon>
        <taxon>Cucujiformia</taxon>
        <taxon>Coccinelloidea</taxon>
        <taxon>Coccinellidae</taxon>
        <taxon>Scymninae</taxon>
        <taxon>Scymnini</taxon>
        <taxon>Cryptolaemus</taxon>
    </lineage>
</organism>
<dbReference type="SUPFAM" id="SSF63877">
    <property type="entry name" value="Methuselah ectodomain"/>
    <property type="match status" value="2"/>
</dbReference>
<dbReference type="InterPro" id="IPR023311">
    <property type="entry name" value="Methusela_ecto_dom_2"/>
</dbReference>